<reference evidence="2" key="1">
    <citation type="submission" date="2012-08" db="EMBL/GenBank/DDBJ databases">
        <title>The Genome Sequence of Wuchereria bancrofti.</title>
        <authorList>
            <person name="Nutman T.B."/>
            <person name="Fink D.L."/>
            <person name="Russ C."/>
            <person name="Young S."/>
            <person name="Zeng Q."/>
            <person name="Koehrsen M."/>
            <person name="Alvarado L."/>
            <person name="Berlin A."/>
            <person name="Chapman S.B."/>
            <person name="Chen Z."/>
            <person name="Freedman E."/>
            <person name="Gellesch M."/>
            <person name="Goldberg J."/>
            <person name="Griggs A."/>
            <person name="Gujja S."/>
            <person name="Heilman E.R."/>
            <person name="Heiman D."/>
            <person name="Hepburn T."/>
            <person name="Howarth C."/>
            <person name="Jen D."/>
            <person name="Larson L."/>
            <person name="Lewis B."/>
            <person name="Mehta T."/>
            <person name="Park D."/>
            <person name="Pearson M."/>
            <person name="Roberts A."/>
            <person name="Saif S."/>
            <person name="Shea T."/>
            <person name="Shenoy N."/>
            <person name="Sisk P."/>
            <person name="Stolte C."/>
            <person name="Sykes S."/>
            <person name="Walk T."/>
            <person name="White J."/>
            <person name="Yandava C."/>
            <person name="Haas B."/>
            <person name="Henn M.R."/>
            <person name="Nusbaum C."/>
            <person name="Birren B."/>
        </authorList>
    </citation>
    <scope>NUCLEOTIDE SEQUENCE [LARGE SCALE GENOMIC DNA]</scope>
    <source>
        <strain evidence="2">NA</strain>
    </source>
</reference>
<dbReference type="Proteomes" id="UP000004810">
    <property type="component" value="Unassembled WGS sequence"/>
</dbReference>
<name>J9EU74_WUCBA</name>
<proteinExistence type="predicted"/>
<accession>J9EU74</accession>
<dbReference type="AlphaFoldDB" id="J9EU74"/>
<dbReference type="EMBL" id="ADBV01000861">
    <property type="protein sequence ID" value="EJW86121.1"/>
    <property type="molecule type" value="Genomic_DNA"/>
</dbReference>
<organism evidence="1 2">
    <name type="scientific">Wuchereria bancrofti</name>
    <dbReference type="NCBI Taxonomy" id="6293"/>
    <lineage>
        <taxon>Eukaryota</taxon>
        <taxon>Metazoa</taxon>
        <taxon>Ecdysozoa</taxon>
        <taxon>Nematoda</taxon>
        <taxon>Chromadorea</taxon>
        <taxon>Rhabditida</taxon>
        <taxon>Spirurina</taxon>
        <taxon>Spiruromorpha</taxon>
        <taxon>Filarioidea</taxon>
        <taxon>Onchocercidae</taxon>
        <taxon>Wuchereria</taxon>
    </lineage>
</organism>
<evidence type="ECO:0000313" key="2">
    <source>
        <dbReference type="Proteomes" id="UP000004810"/>
    </source>
</evidence>
<sequence>MYKIPATDLALNGIRIYELRDEILPEGLHMLVVGTESIVFCIVERGGTDTSSNGSPSIQTIHLSSAGTEMILWQYSEAKPVRMQLDESSSRYFNEKQWGSL</sequence>
<evidence type="ECO:0000313" key="1">
    <source>
        <dbReference type="EMBL" id="EJW86121.1"/>
    </source>
</evidence>
<protein>
    <submittedName>
        <fullName evidence="1">Uncharacterized protein</fullName>
    </submittedName>
</protein>
<gene>
    <name evidence="1" type="ORF">WUBG_02967</name>
</gene>
<comment type="caution">
    <text evidence="1">The sequence shown here is derived from an EMBL/GenBank/DDBJ whole genome shotgun (WGS) entry which is preliminary data.</text>
</comment>